<gene>
    <name evidence="1" type="ORF">UFOPK3204_00133</name>
</gene>
<reference evidence="1" key="1">
    <citation type="submission" date="2020-05" db="EMBL/GenBank/DDBJ databases">
        <authorList>
            <person name="Chiriac C."/>
            <person name="Salcher M."/>
            <person name="Ghai R."/>
            <person name="Kavagutti S V."/>
        </authorList>
    </citation>
    <scope>NUCLEOTIDE SEQUENCE</scope>
</reference>
<protein>
    <submittedName>
        <fullName evidence="1">Unannotated protein</fullName>
    </submittedName>
</protein>
<evidence type="ECO:0000313" key="1">
    <source>
        <dbReference type="EMBL" id="CAB4820613.1"/>
    </source>
</evidence>
<organism evidence="1">
    <name type="scientific">freshwater metagenome</name>
    <dbReference type="NCBI Taxonomy" id="449393"/>
    <lineage>
        <taxon>unclassified sequences</taxon>
        <taxon>metagenomes</taxon>
        <taxon>ecological metagenomes</taxon>
    </lineage>
</organism>
<dbReference type="EMBL" id="CAFABK010000003">
    <property type="protein sequence ID" value="CAB4820613.1"/>
    <property type="molecule type" value="Genomic_DNA"/>
</dbReference>
<dbReference type="AlphaFoldDB" id="A0A6J6ZJH1"/>
<accession>A0A6J6ZJH1</accession>
<name>A0A6J6ZJH1_9ZZZZ</name>
<sequence>MYPRKGLSRRVKLPVHNLVSRHEMPRIEVLRLNKATGFVC</sequence>
<proteinExistence type="predicted"/>